<name>A0A803QBF2_CANSA</name>
<accession>A0A803QBF2</accession>
<evidence type="ECO:0000256" key="4">
    <source>
        <dbReference type="ARBA" id="ARBA00022679"/>
    </source>
</evidence>
<dbReference type="Gramene" id="evm.model.08.492">
    <property type="protein sequence ID" value="cds.evm.model.08.492"/>
    <property type="gene ID" value="evm.TU.08.492"/>
</dbReference>
<keyword evidence="12" id="KW-1185">Reference proteome</keyword>
<protein>
    <recommendedName>
        <fullName evidence="8">EEF1A lysine methyltransferase 4</fullName>
    </recommendedName>
</protein>
<keyword evidence="5" id="KW-0949">S-adenosyl-L-methionine</keyword>
<dbReference type="FunFam" id="3.40.50.150:FF:000111">
    <property type="entry name" value="EEF1A lysine methyltransferase 4"/>
    <property type="match status" value="1"/>
</dbReference>
<organism evidence="11 12">
    <name type="scientific">Cannabis sativa</name>
    <name type="common">Hemp</name>
    <name type="synonym">Marijuana</name>
    <dbReference type="NCBI Taxonomy" id="3483"/>
    <lineage>
        <taxon>Eukaryota</taxon>
        <taxon>Viridiplantae</taxon>
        <taxon>Streptophyta</taxon>
        <taxon>Embryophyta</taxon>
        <taxon>Tracheophyta</taxon>
        <taxon>Spermatophyta</taxon>
        <taxon>Magnoliopsida</taxon>
        <taxon>eudicotyledons</taxon>
        <taxon>Gunneridae</taxon>
        <taxon>Pentapetalae</taxon>
        <taxon>rosids</taxon>
        <taxon>fabids</taxon>
        <taxon>Rosales</taxon>
        <taxon>Cannabaceae</taxon>
        <taxon>Cannabis</taxon>
    </lineage>
</organism>
<evidence type="ECO:0000259" key="10">
    <source>
        <dbReference type="Pfam" id="PF13847"/>
    </source>
</evidence>
<dbReference type="Proteomes" id="UP000596661">
    <property type="component" value="Chromosome 8"/>
</dbReference>
<evidence type="ECO:0000256" key="2">
    <source>
        <dbReference type="ARBA" id="ARBA00022553"/>
    </source>
</evidence>
<dbReference type="InterPro" id="IPR025714">
    <property type="entry name" value="Methyltranfer_dom"/>
</dbReference>
<evidence type="ECO:0000256" key="5">
    <source>
        <dbReference type="ARBA" id="ARBA00022691"/>
    </source>
</evidence>
<dbReference type="PANTHER" id="PTHR12176:SF80">
    <property type="entry name" value="EEF1A LYSINE METHYLTRANSFERASE 4"/>
    <property type="match status" value="1"/>
</dbReference>
<evidence type="ECO:0000313" key="12">
    <source>
        <dbReference type="Proteomes" id="UP000596661"/>
    </source>
</evidence>
<dbReference type="GO" id="GO:0008168">
    <property type="term" value="F:methyltransferase activity"/>
    <property type="evidence" value="ECO:0007669"/>
    <property type="project" value="UniProtKB-KW"/>
</dbReference>
<dbReference type="OMA" id="LPFESEC"/>
<reference evidence="11" key="1">
    <citation type="submission" date="2018-11" db="EMBL/GenBank/DDBJ databases">
        <authorList>
            <person name="Grassa J C."/>
        </authorList>
    </citation>
    <scope>NUCLEOTIDE SEQUENCE [LARGE SCALE GENOMIC DNA]</scope>
</reference>
<dbReference type="EnsemblPlants" id="evm.model.08.492">
    <property type="protein sequence ID" value="cds.evm.model.08.492"/>
    <property type="gene ID" value="evm.TU.08.492"/>
</dbReference>
<evidence type="ECO:0000256" key="3">
    <source>
        <dbReference type="ARBA" id="ARBA00022603"/>
    </source>
</evidence>
<feature type="domain" description="Methyltransferase" evidence="10">
    <location>
        <begin position="60"/>
        <end position="179"/>
    </location>
</feature>
<evidence type="ECO:0000256" key="8">
    <source>
        <dbReference type="ARBA" id="ARBA00067848"/>
    </source>
</evidence>
<dbReference type="SUPFAM" id="SSF53335">
    <property type="entry name" value="S-adenosyl-L-methionine-dependent methyltransferases"/>
    <property type="match status" value="1"/>
</dbReference>
<dbReference type="EMBL" id="UZAU01000683">
    <property type="status" value="NOT_ANNOTATED_CDS"/>
    <property type="molecule type" value="Genomic_DNA"/>
</dbReference>
<comment type="catalytic activity">
    <reaction evidence="6">
        <text>N(6),N(6)-dimethyl-L-lysyl-[protein] + S-adenosyl-L-methionine = N(6),N(6),N(6)-trimethyl-L-lysyl-[protein] + S-adenosyl-L-homocysteine + H(+)</text>
        <dbReference type="Rhea" id="RHEA:54200"/>
        <dbReference type="Rhea" id="RHEA-COMP:13826"/>
        <dbReference type="Rhea" id="RHEA-COMP:13827"/>
        <dbReference type="ChEBI" id="CHEBI:15378"/>
        <dbReference type="ChEBI" id="CHEBI:57856"/>
        <dbReference type="ChEBI" id="CHEBI:59789"/>
        <dbReference type="ChEBI" id="CHEBI:61961"/>
        <dbReference type="ChEBI" id="CHEBI:61976"/>
    </reaction>
</comment>
<evidence type="ECO:0000256" key="7">
    <source>
        <dbReference type="ARBA" id="ARBA00059299"/>
    </source>
</evidence>
<keyword evidence="3" id="KW-0489">Methyltransferase</keyword>
<dbReference type="Pfam" id="PF13847">
    <property type="entry name" value="Methyltransf_31"/>
    <property type="match status" value="1"/>
</dbReference>
<evidence type="ECO:0000256" key="6">
    <source>
        <dbReference type="ARBA" id="ARBA00052410"/>
    </source>
</evidence>
<keyword evidence="4" id="KW-0808">Transferase</keyword>
<sequence length="353" mass="41398">MDDNQVPEDTPRKCIGPSSVSAYRDPKYWNNRFSSEENYEWLKDYSQFRHLVQPHLTPTSSVLELGCGNSQLSEELYRDGITEITCIDLSAVAVENKKKQLLSKGFKEIKVQEADMLDLPFSNESFDVVIEKGTMDVLFVDSGDPWNPKPASVTKVMKMLEGVHRVLKQDGIFISISFGQPHFRRPFLNAPEFTWSFEWKTFGDGFHYFVYILKKGKRSLDNDELETSQKFNTPLISPYHDELESEDFMFRTNIEELHRDKEASEVGNRPNLETQACDKQVVEYPIDVDMRDGHGDDPKDYHNENYNKEYEEEYYEQDPEVVRMAHELIETQKDWRSRKNSPKNFKKPWRDCK</sequence>
<keyword evidence="2" id="KW-0597">Phosphoprotein</keyword>
<dbReference type="Gene3D" id="3.40.50.150">
    <property type="entry name" value="Vaccinia Virus protein VP39"/>
    <property type="match status" value="1"/>
</dbReference>
<comment type="function">
    <text evidence="7">Protein-lysine methyltransferase that efficiently catalyzes three successive methylations on 'Lys-36' in eukaryotic translation elongation factor 1 alpha (EEF1A1 or EEF1A2).</text>
</comment>
<dbReference type="InterPro" id="IPR029063">
    <property type="entry name" value="SAM-dependent_MTases_sf"/>
</dbReference>
<evidence type="ECO:0000313" key="11">
    <source>
        <dbReference type="EnsemblPlants" id="cds.evm.model.08.492"/>
    </source>
</evidence>
<reference evidence="11" key="2">
    <citation type="submission" date="2021-03" db="UniProtKB">
        <authorList>
            <consortium name="EnsemblPlants"/>
        </authorList>
    </citation>
    <scope>IDENTIFICATION</scope>
</reference>
<dbReference type="AlphaFoldDB" id="A0A803QBF2"/>
<feature type="compositionally biased region" description="Basic residues" evidence="9">
    <location>
        <begin position="338"/>
        <end position="347"/>
    </location>
</feature>
<dbReference type="InterPro" id="IPR051419">
    <property type="entry name" value="Lys/N-term_MeTrsfase_sf"/>
</dbReference>
<dbReference type="GO" id="GO:0032259">
    <property type="term" value="P:methylation"/>
    <property type="evidence" value="ECO:0007669"/>
    <property type="project" value="UniProtKB-KW"/>
</dbReference>
<comment type="similarity">
    <text evidence="1">Belongs to the methyltransferase superfamily.</text>
</comment>
<evidence type="ECO:0000256" key="1">
    <source>
        <dbReference type="ARBA" id="ARBA00008361"/>
    </source>
</evidence>
<dbReference type="PANTHER" id="PTHR12176">
    <property type="entry name" value="SAM-DEPENDENT METHYLTRANSFERASE SUPERFAMILY PROTEIN"/>
    <property type="match status" value="1"/>
</dbReference>
<feature type="region of interest" description="Disordered" evidence="9">
    <location>
        <begin position="330"/>
        <end position="353"/>
    </location>
</feature>
<evidence type="ECO:0000256" key="9">
    <source>
        <dbReference type="SAM" id="MobiDB-lite"/>
    </source>
</evidence>
<dbReference type="CDD" id="cd02440">
    <property type="entry name" value="AdoMet_MTases"/>
    <property type="match status" value="1"/>
</dbReference>
<proteinExistence type="inferred from homology"/>